<dbReference type="GO" id="GO:0006004">
    <property type="term" value="P:fucose metabolic process"/>
    <property type="evidence" value="ECO:0007669"/>
    <property type="project" value="UniProtKB-KW"/>
</dbReference>
<proteinExistence type="predicted"/>
<gene>
    <name evidence="4" type="ORF">HKW66_Vig0098370</name>
</gene>
<reference evidence="4 5" key="1">
    <citation type="submission" date="2020-05" db="EMBL/GenBank/DDBJ databases">
        <title>Vigna angularis (adzuki bean) Var. LongXiaoDou No. 4 denovo assembly.</title>
        <authorList>
            <person name="Xiang H."/>
        </authorList>
    </citation>
    <scope>NUCLEOTIDE SEQUENCE [LARGE SCALE GENOMIC DNA]</scope>
    <source>
        <tissue evidence="4">Leaf</tissue>
    </source>
</reference>
<keyword evidence="1" id="KW-0808">Transferase</keyword>
<keyword evidence="2" id="KW-0294">Fucose metabolism</keyword>
<dbReference type="EMBL" id="JABFOF010000004">
    <property type="protein sequence ID" value="KAG2400309.1"/>
    <property type="molecule type" value="Genomic_DNA"/>
</dbReference>
<dbReference type="GO" id="GO:0046922">
    <property type="term" value="F:peptide-O-fucosyltransferase activity"/>
    <property type="evidence" value="ECO:0007669"/>
    <property type="project" value="InterPro"/>
</dbReference>
<dbReference type="Proteomes" id="UP000743370">
    <property type="component" value="Unassembled WGS sequence"/>
</dbReference>
<protein>
    <submittedName>
        <fullName evidence="4">O-fucosyltransferase 5</fullName>
    </submittedName>
</protein>
<keyword evidence="3" id="KW-0119">Carbohydrate metabolism</keyword>
<evidence type="ECO:0000313" key="4">
    <source>
        <dbReference type="EMBL" id="KAG2400309.1"/>
    </source>
</evidence>
<evidence type="ECO:0000313" key="5">
    <source>
        <dbReference type="Proteomes" id="UP000743370"/>
    </source>
</evidence>
<dbReference type="PANTHER" id="PTHR13398:SF0">
    <property type="entry name" value="GDP-FUCOSE PROTEIN O-FUCOSYLTRANSFERASE 2"/>
    <property type="match status" value="1"/>
</dbReference>
<evidence type="ECO:0000256" key="1">
    <source>
        <dbReference type="ARBA" id="ARBA00022679"/>
    </source>
</evidence>
<accession>A0A8T0KML6</accession>
<comment type="caution">
    <text evidence="4">The sequence shown here is derived from an EMBL/GenBank/DDBJ whole genome shotgun (WGS) entry which is preliminary data.</text>
</comment>
<evidence type="ECO:0000256" key="3">
    <source>
        <dbReference type="ARBA" id="ARBA00023277"/>
    </source>
</evidence>
<evidence type="ECO:0000256" key="2">
    <source>
        <dbReference type="ARBA" id="ARBA00023253"/>
    </source>
</evidence>
<dbReference type="Gene3D" id="3.40.50.11350">
    <property type="match status" value="1"/>
</dbReference>
<name>A0A8T0KML6_PHAAN</name>
<dbReference type="AlphaFoldDB" id="A0A8T0KML6"/>
<dbReference type="InterPro" id="IPR045130">
    <property type="entry name" value="OFUT2-like"/>
</dbReference>
<sequence length="148" mass="16700">MQDSDSTQPSHFPHRSTFYPNFPRPEHPCIAFPKTRFLQLLVPTSPRLASLITIYHESANCILRVVERANAPLIYLSRDAAESEIRLLQSLLVKAMLDKIICAMSSVFIGASGSTFTQDIIKKDWGSSSLCHEYLFHSEESNIVAEME</sequence>
<organism evidence="4 5">
    <name type="scientific">Phaseolus angularis</name>
    <name type="common">Azuki bean</name>
    <name type="synonym">Vigna angularis</name>
    <dbReference type="NCBI Taxonomy" id="3914"/>
    <lineage>
        <taxon>Eukaryota</taxon>
        <taxon>Viridiplantae</taxon>
        <taxon>Streptophyta</taxon>
        <taxon>Embryophyta</taxon>
        <taxon>Tracheophyta</taxon>
        <taxon>Spermatophyta</taxon>
        <taxon>Magnoliopsida</taxon>
        <taxon>eudicotyledons</taxon>
        <taxon>Gunneridae</taxon>
        <taxon>Pentapetalae</taxon>
        <taxon>rosids</taxon>
        <taxon>fabids</taxon>
        <taxon>Fabales</taxon>
        <taxon>Fabaceae</taxon>
        <taxon>Papilionoideae</taxon>
        <taxon>50 kb inversion clade</taxon>
        <taxon>NPAAA clade</taxon>
        <taxon>indigoferoid/millettioid clade</taxon>
        <taxon>Phaseoleae</taxon>
        <taxon>Vigna</taxon>
    </lineage>
</organism>
<dbReference type="PANTHER" id="PTHR13398">
    <property type="entry name" value="GDP-FUCOSE PROTEIN O-FUCOSYLTRANSFERASE 2"/>
    <property type="match status" value="1"/>
</dbReference>